<dbReference type="EMBL" id="CM042890">
    <property type="protein sequence ID" value="KAI4312603.1"/>
    <property type="molecule type" value="Genomic_DNA"/>
</dbReference>
<comment type="caution">
    <text evidence="1">The sequence shown here is derived from an EMBL/GenBank/DDBJ whole genome shotgun (WGS) entry which is preliminary data.</text>
</comment>
<evidence type="ECO:0000313" key="2">
    <source>
        <dbReference type="Proteomes" id="UP001057402"/>
    </source>
</evidence>
<protein>
    <submittedName>
        <fullName evidence="1">Uncharacterized protein</fullName>
    </submittedName>
</protein>
<reference evidence="2" key="1">
    <citation type="journal article" date="2023" name="Front. Plant Sci.">
        <title>Chromosomal-level genome assembly of Melastoma candidum provides insights into trichome evolution.</title>
        <authorList>
            <person name="Zhong Y."/>
            <person name="Wu W."/>
            <person name="Sun C."/>
            <person name="Zou P."/>
            <person name="Liu Y."/>
            <person name="Dai S."/>
            <person name="Zhou R."/>
        </authorList>
    </citation>
    <scope>NUCLEOTIDE SEQUENCE [LARGE SCALE GENOMIC DNA]</scope>
</reference>
<proteinExistence type="predicted"/>
<evidence type="ECO:0000313" key="1">
    <source>
        <dbReference type="EMBL" id="KAI4312603.1"/>
    </source>
</evidence>
<keyword evidence="2" id="KW-1185">Reference proteome</keyword>
<accession>A0ACB9LNE2</accession>
<dbReference type="Proteomes" id="UP001057402">
    <property type="component" value="Chromosome 11"/>
</dbReference>
<sequence>MRSSSASSIIGKSKNNHRLMISLLLLLTLLLGPSPTLANSKSRTPISDVEIRQRKNDCYADVESGLWGWQCKSSAISKENCALKCLSPACYELVYESDPLEEGEKDFIRGQEYRYCLQKSSMGESLTGIKGAFDF</sequence>
<organism evidence="1 2">
    <name type="scientific">Melastoma candidum</name>
    <dbReference type="NCBI Taxonomy" id="119954"/>
    <lineage>
        <taxon>Eukaryota</taxon>
        <taxon>Viridiplantae</taxon>
        <taxon>Streptophyta</taxon>
        <taxon>Embryophyta</taxon>
        <taxon>Tracheophyta</taxon>
        <taxon>Spermatophyta</taxon>
        <taxon>Magnoliopsida</taxon>
        <taxon>eudicotyledons</taxon>
        <taxon>Gunneridae</taxon>
        <taxon>Pentapetalae</taxon>
        <taxon>rosids</taxon>
        <taxon>malvids</taxon>
        <taxon>Myrtales</taxon>
        <taxon>Melastomataceae</taxon>
        <taxon>Melastomatoideae</taxon>
        <taxon>Melastomateae</taxon>
        <taxon>Melastoma</taxon>
    </lineage>
</organism>
<gene>
    <name evidence="1" type="ORF">MLD38_037407</name>
</gene>
<name>A0ACB9LNE2_9MYRT</name>